<organism evidence="1 2">
    <name type="scientific">Undibacterium terreum</name>
    <dbReference type="NCBI Taxonomy" id="1224302"/>
    <lineage>
        <taxon>Bacteria</taxon>
        <taxon>Pseudomonadati</taxon>
        <taxon>Pseudomonadota</taxon>
        <taxon>Betaproteobacteria</taxon>
        <taxon>Burkholderiales</taxon>
        <taxon>Oxalobacteraceae</taxon>
        <taxon>Undibacterium</taxon>
    </lineage>
</organism>
<reference evidence="1" key="1">
    <citation type="journal article" date="2014" name="Int. J. Syst. Evol. Microbiol.">
        <title>Complete genome sequence of Corynebacterium casei LMG S-19264T (=DSM 44701T), isolated from a smear-ripened cheese.</title>
        <authorList>
            <consortium name="US DOE Joint Genome Institute (JGI-PGF)"/>
            <person name="Walter F."/>
            <person name="Albersmeier A."/>
            <person name="Kalinowski J."/>
            <person name="Ruckert C."/>
        </authorList>
    </citation>
    <scope>NUCLEOTIDE SEQUENCE</scope>
    <source>
        <strain evidence="1">CGMCC 1.10998</strain>
    </source>
</reference>
<evidence type="ECO:0000313" key="1">
    <source>
        <dbReference type="EMBL" id="GGC61508.1"/>
    </source>
</evidence>
<keyword evidence="2" id="KW-1185">Reference proteome</keyword>
<gene>
    <name evidence="1" type="ORF">GCM10011396_05570</name>
</gene>
<dbReference type="Proteomes" id="UP000637423">
    <property type="component" value="Unassembled WGS sequence"/>
</dbReference>
<protein>
    <submittedName>
        <fullName evidence="1">Uncharacterized protein</fullName>
    </submittedName>
</protein>
<comment type="caution">
    <text evidence="1">The sequence shown here is derived from an EMBL/GenBank/DDBJ whole genome shotgun (WGS) entry which is preliminary data.</text>
</comment>
<dbReference type="AlphaFoldDB" id="A0A916U5M0"/>
<proteinExistence type="predicted"/>
<evidence type="ECO:0000313" key="2">
    <source>
        <dbReference type="Proteomes" id="UP000637423"/>
    </source>
</evidence>
<sequence>MKKALGRRSGNVPELRGARELAYLAAAEDHADLERRLAALENKHPRAGYRLQTRPD</sequence>
<name>A0A916U5M0_9BURK</name>
<dbReference type="EMBL" id="BMED01000001">
    <property type="protein sequence ID" value="GGC61508.1"/>
    <property type="molecule type" value="Genomic_DNA"/>
</dbReference>
<reference evidence="1" key="2">
    <citation type="submission" date="2020-09" db="EMBL/GenBank/DDBJ databases">
        <authorList>
            <person name="Sun Q."/>
            <person name="Zhou Y."/>
        </authorList>
    </citation>
    <scope>NUCLEOTIDE SEQUENCE</scope>
    <source>
        <strain evidence="1">CGMCC 1.10998</strain>
    </source>
</reference>
<accession>A0A916U5M0</accession>